<organism evidence="1 2">
    <name type="scientific">Arcobacter cloacae</name>
    <dbReference type="NCBI Taxonomy" id="1054034"/>
    <lineage>
        <taxon>Bacteria</taxon>
        <taxon>Pseudomonadati</taxon>
        <taxon>Campylobacterota</taxon>
        <taxon>Epsilonproteobacteria</taxon>
        <taxon>Campylobacterales</taxon>
        <taxon>Arcobacteraceae</taxon>
        <taxon>Arcobacter</taxon>
    </lineage>
</organism>
<evidence type="ECO:0000313" key="2">
    <source>
        <dbReference type="Proteomes" id="UP000290870"/>
    </source>
</evidence>
<dbReference type="EMBL" id="PDJZ01000003">
    <property type="protein sequence ID" value="RXJ85089.1"/>
    <property type="molecule type" value="Genomic_DNA"/>
</dbReference>
<accession>A0A4Q0ZFD6</accession>
<evidence type="ECO:0000313" key="1">
    <source>
        <dbReference type="EMBL" id="RXJ85089.1"/>
    </source>
</evidence>
<comment type="caution">
    <text evidence="1">The sequence shown here is derived from an EMBL/GenBank/DDBJ whole genome shotgun (WGS) entry which is preliminary data.</text>
</comment>
<gene>
    <name evidence="1" type="ORF">CRU90_03795</name>
</gene>
<proteinExistence type="predicted"/>
<sequence length="210" mass="22994">MPYLVSSIIAVVTALIILLTRYEADDSAITAEIERAKSMFITVDGFVNTYIQSGGDMTRINFEQLFDDGILLGNMTKDIPTSTANVKVVAGAIADKSFAATLEFQNSEIKWQIVPIVDYKINDYRGVEIDLAKSVGSGYQLFIDFTNDNTLMSKNPFSENFLGREFCEKVFFGSFINNAVSISAAVSTLNQIVTTGGTSIDGKISCIIFK</sequence>
<dbReference type="AlphaFoldDB" id="A0A4Q0ZFD6"/>
<reference evidence="1 2" key="1">
    <citation type="submission" date="2017-10" db="EMBL/GenBank/DDBJ databases">
        <title>Genomics of the genus Arcobacter.</title>
        <authorList>
            <person name="Perez-Cataluna A."/>
            <person name="Figueras M.J."/>
        </authorList>
    </citation>
    <scope>NUCLEOTIDE SEQUENCE [LARGE SCALE GENOMIC DNA]</scope>
    <source>
        <strain evidence="1 2">F26</strain>
    </source>
</reference>
<name>A0A4Q0ZFD6_9BACT</name>
<dbReference type="OrthoDB" id="5344137at2"/>
<dbReference type="RefSeq" id="WP_128985951.1">
    <property type="nucleotide sequence ID" value="NZ_PDJZ01000003.1"/>
</dbReference>
<protein>
    <submittedName>
        <fullName evidence="1">Uncharacterized protein</fullName>
    </submittedName>
</protein>
<dbReference type="Proteomes" id="UP000290870">
    <property type="component" value="Unassembled WGS sequence"/>
</dbReference>